<dbReference type="Pfam" id="PF13508">
    <property type="entry name" value="Acetyltransf_7"/>
    <property type="match status" value="1"/>
</dbReference>
<dbReference type="InterPro" id="IPR000182">
    <property type="entry name" value="GNAT_dom"/>
</dbReference>
<name>A0A174HSL7_9FIRM</name>
<accession>A0A174HSL7</accession>
<gene>
    <name evidence="2" type="ORF">ERS852450_02408</name>
</gene>
<dbReference type="RefSeq" id="WP_055299315.1">
    <property type="nucleotide sequence ID" value="NZ_BLYK01000073.1"/>
</dbReference>
<dbReference type="EMBL" id="CYZL01000024">
    <property type="protein sequence ID" value="CUO77884.1"/>
    <property type="molecule type" value="Genomic_DNA"/>
</dbReference>
<dbReference type="PROSITE" id="PS51186">
    <property type="entry name" value="GNAT"/>
    <property type="match status" value="1"/>
</dbReference>
<evidence type="ECO:0000313" key="2">
    <source>
        <dbReference type="EMBL" id="CUO77884.1"/>
    </source>
</evidence>
<reference evidence="2 3" key="1">
    <citation type="submission" date="2015-09" db="EMBL/GenBank/DDBJ databases">
        <authorList>
            <consortium name="Pathogen Informatics"/>
        </authorList>
    </citation>
    <scope>NUCLEOTIDE SEQUENCE [LARGE SCALE GENOMIC DNA]</scope>
    <source>
        <strain evidence="2 3">2789STDY5834835</strain>
    </source>
</reference>
<sequence>MKKDKNILFTVNLLSIKDLQSVRSMDASSGFQVEQWLEDNSEYAWGIFKNGTDELIGYCTIGYADDVGDTIERHPEHTNDSLLLSDVYIDSQFRNKGYGIKLITEVIHNRWELDGDKNTVYLIAMYDKLKYFYEKIGFKPINDSEGKFHGAMVLSC</sequence>
<organism evidence="2 3">
    <name type="scientific">Anaerobutyricum hallii</name>
    <dbReference type="NCBI Taxonomy" id="39488"/>
    <lineage>
        <taxon>Bacteria</taxon>
        <taxon>Bacillati</taxon>
        <taxon>Bacillota</taxon>
        <taxon>Clostridia</taxon>
        <taxon>Lachnospirales</taxon>
        <taxon>Lachnospiraceae</taxon>
        <taxon>Anaerobutyricum</taxon>
    </lineage>
</organism>
<dbReference type="InterPro" id="IPR016181">
    <property type="entry name" value="Acyl_CoA_acyltransferase"/>
</dbReference>
<dbReference type="CDD" id="cd04301">
    <property type="entry name" value="NAT_SF"/>
    <property type="match status" value="1"/>
</dbReference>
<evidence type="ECO:0000313" key="3">
    <source>
        <dbReference type="Proteomes" id="UP000095679"/>
    </source>
</evidence>
<dbReference type="Proteomes" id="UP000095679">
    <property type="component" value="Unassembled WGS sequence"/>
</dbReference>
<proteinExistence type="predicted"/>
<dbReference type="GO" id="GO:0016747">
    <property type="term" value="F:acyltransferase activity, transferring groups other than amino-acyl groups"/>
    <property type="evidence" value="ECO:0007669"/>
    <property type="project" value="InterPro"/>
</dbReference>
<feature type="domain" description="N-acetyltransferase" evidence="1">
    <location>
        <begin position="9"/>
        <end position="156"/>
    </location>
</feature>
<dbReference type="Gene3D" id="3.40.630.30">
    <property type="match status" value="1"/>
</dbReference>
<dbReference type="AlphaFoldDB" id="A0A174HSL7"/>
<evidence type="ECO:0000259" key="1">
    <source>
        <dbReference type="PROSITE" id="PS51186"/>
    </source>
</evidence>
<dbReference type="SUPFAM" id="SSF55729">
    <property type="entry name" value="Acyl-CoA N-acyltransferases (Nat)"/>
    <property type="match status" value="1"/>
</dbReference>
<protein>
    <recommendedName>
        <fullName evidence="1">N-acetyltransferase domain-containing protein</fullName>
    </recommendedName>
</protein>